<evidence type="ECO:0000313" key="4">
    <source>
        <dbReference type="Proteomes" id="UP000591131"/>
    </source>
</evidence>
<dbReference type="OrthoDB" id="42919at2759"/>
<evidence type="ECO:0000259" key="2">
    <source>
        <dbReference type="PROSITE" id="PS51502"/>
    </source>
</evidence>
<reference evidence="3 4" key="1">
    <citation type="submission" date="2020-04" db="EMBL/GenBank/DDBJ databases">
        <title>Perkinsus chesapeaki whole genome sequence.</title>
        <authorList>
            <person name="Bogema D.R."/>
        </authorList>
    </citation>
    <scope>NUCLEOTIDE SEQUENCE [LARGE SCALE GENOMIC DNA]</scope>
    <source>
        <strain evidence="3">ATCC PRA-425</strain>
    </source>
</reference>
<keyword evidence="4" id="KW-1185">Reference proteome</keyword>
<dbReference type="Proteomes" id="UP000591131">
    <property type="component" value="Unassembled WGS sequence"/>
</dbReference>
<dbReference type="Gene3D" id="3.30.70.100">
    <property type="match status" value="1"/>
</dbReference>
<dbReference type="InterPro" id="IPR011008">
    <property type="entry name" value="Dimeric_a/b-barrel"/>
</dbReference>
<dbReference type="PROSITE" id="PS51502">
    <property type="entry name" value="S_R_A_B_BARREL"/>
    <property type="match status" value="1"/>
</dbReference>
<comment type="caution">
    <text evidence="3">The sequence shown here is derived from an EMBL/GenBank/DDBJ whole genome shotgun (WGS) entry which is preliminary data.</text>
</comment>
<evidence type="ECO:0000313" key="3">
    <source>
        <dbReference type="EMBL" id="KAF4662019.1"/>
    </source>
</evidence>
<accession>A0A7J6LRU9</accession>
<sequence length="113" mass="12707">MTSSTEHSQGGRPMVGHMVAFKFKEGVTEEAIQKAVDGLEGMVGKIPSIRHYEVHRDIGLDPARNYDLMILAKFDDENGWKDYMNHPIHLDVIKNCTGPIIIPEARASVQYKL</sequence>
<protein>
    <recommendedName>
        <fullName evidence="2">Stress-response A/B barrel domain-containing protein</fullName>
    </recommendedName>
</protein>
<gene>
    <name evidence="3" type="ORF">FOL47_006423</name>
</gene>
<dbReference type="SMART" id="SM00886">
    <property type="entry name" value="Dabb"/>
    <property type="match status" value="1"/>
</dbReference>
<comment type="subunit">
    <text evidence="1">Homodimer.</text>
</comment>
<dbReference type="EMBL" id="JAAPAO010000359">
    <property type="protein sequence ID" value="KAF4662019.1"/>
    <property type="molecule type" value="Genomic_DNA"/>
</dbReference>
<dbReference type="AlphaFoldDB" id="A0A7J6LRU9"/>
<organism evidence="3 4">
    <name type="scientific">Perkinsus chesapeaki</name>
    <name type="common">Clam parasite</name>
    <name type="synonym">Perkinsus andrewsi</name>
    <dbReference type="NCBI Taxonomy" id="330153"/>
    <lineage>
        <taxon>Eukaryota</taxon>
        <taxon>Sar</taxon>
        <taxon>Alveolata</taxon>
        <taxon>Perkinsozoa</taxon>
        <taxon>Perkinsea</taxon>
        <taxon>Perkinsida</taxon>
        <taxon>Perkinsidae</taxon>
        <taxon>Perkinsus</taxon>
    </lineage>
</organism>
<dbReference type="SUPFAM" id="SSF54909">
    <property type="entry name" value="Dimeric alpha+beta barrel"/>
    <property type="match status" value="1"/>
</dbReference>
<proteinExistence type="predicted"/>
<dbReference type="InterPro" id="IPR013097">
    <property type="entry name" value="Dabb"/>
</dbReference>
<evidence type="ECO:0000256" key="1">
    <source>
        <dbReference type="ARBA" id="ARBA00011738"/>
    </source>
</evidence>
<dbReference type="PANTHER" id="PTHR33178">
    <property type="match status" value="1"/>
</dbReference>
<dbReference type="InterPro" id="IPR044662">
    <property type="entry name" value="HS1/DABB1-like"/>
</dbReference>
<name>A0A7J6LRU9_PERCH</name>
<feature type="domain" description="Stress-response A/B barrel" evidence="2">
    <location>
        <begin position="15"/>
        <end position="111"/>
    </location>
</feature>
<dbReference type="Pfam" id="PF07876">
    <property type="entry name" value="Dabb"/>
    <property type="match status" value="1"/>
</dbReference>
<dbReference type="PANTHER" id="PTHR33178:SF10">
    <property type="entry name" value="STRESS-RESPONSE A_B BARREL DOMAIN-CONTAINING PROTEIN"/>
    <property type="match status" value="1"/>
</dbReference>